<reference evidence="4" key="1">
    <citation type="submission" date="2018-10" db="EMBL/GenBank/DDBJ databases">
        <title>Hidden diversity of soil giant viruses.</title>
        <authorList>
            <person name="Schulz F."/>
            <person name="Alteio L."/>
            <person name="Goudeau D."/>
            <person name="Ryan E.M."/>
            <person name="Malmstrom R.R."/>
            <person name="Blanchard J."/>
            <person name="Woyke T."/>
        </authorList>
    </citation>
    <scope>NUCLEOTIDE SEQUENCE</scope>
    <source>
        <strain evidence="4">TEV1</strain>
    </source>
</reference>
<dbReference type="SUPFAM" id="SSF54001">
    <property type="entry name" value="Cysteine proteinases"/>
    <property type="match status" value="1"/>
</dbReference>
<gene>
    <name evidence="4" type="ORF">Terrestrivirus4_138</name>
</gene>
<evidence type="ECO:0000259" key="3">
    <source>
        <dbReference type="SMART" id="SM00645"/>
    </source>
</evidence>
<sequence>MSNIQTALDWTIKGAVTSVKNGGMNAISNSWSFAITGMIEGYHYITKGSLKSLSEQQMIDCIKYIWNDVNSIPRGLNYVINIGGLESEASYPFTSIKGVCKFNSSSGLTTINTFVKKDNPSVSYLLEQLQISPIAVTVLVDKDFLSYESGIYYPKSHNYCDKYLTVYHMLLVGYDATINPSYFIAKLNFGTVFGNNGYMQISLDNCDDFFVRAYNVY</sequence>
<dbReference type="InterPro" id="IPR000668">
    <property type="entry name" value="Peptidase_C1A_C"/>
</dbReference>
<dbReference type="InterPro" id="IPR039417">
    <property type="entry name" value="Peptidase_C1A_papain-like"/>
</dbReference>
<comment type="similarity">
    <text evidence="1">Belongs to the peptidase C1 family.</text>
</comment>
<evidence type="ECO:0000256" key="1">
    <source>
        <dbReference type="ARBA" id="ARBA00008455"/>
    </source>
</evidence>
<dbReference type="GO" id="GO:0006508">
    <property type="term" value="P:proteolysis"/>
    <property type="evidence" value="ECO:0007669"/>
    <property type="project" value="InterPro"/>
</dbReference>
<name>A0A3G4ZML7_9VIRU</name>
<feature type="domain" description="Peptidase C1A papain C-terminal" evidence="3">
    <location>
        <begin position="4"/>
        <end position="217"/>
    </location>
</feature>
<dbReference type="GO" id="GO:0008234">
    <property type="term" value="F:cysteine-type peptidase activity"/>
    <property type="evidence" value="ECO:0007669"/>
    <property type="project" value="InterPro"/>
</dbReference>
<dbReference type="SMART" id="SM00645">
    <property type="entry name" value="Pept_C1"/>
    <property type="match status" value="1"/>
</dbReference>
<dbReference type="InterPro" id="IPR038765">
    <property type="entry name" value="Papain-like_cys_pep_sf"/>
</dbReference>
<keyword evidence="2" id="KW-0865">Zymogen</keyword>
<organism evidence="4">
    <name type="scientific">Terrestrivirus sp</name>
    <dbReference type="NCBI Taxonomy" id="2487775"/>
    <lineage>
        <taxon>Viruses</taxon>
        <taxon>Varidnaviria</taxon>
        <taxon>Bamfordvirae</taxon>
        <taxon>Nucleocytoviricota</taxon>
        <taxon>Megaviricetes</taxon>
        <taxon>Imitervirales</taxon>
        <taxon>Mimiviridae</taxon>
        <taxon>Klosneuvirinae</taxon>
    </lineage>
</organism>
<dbReference type="InterPro" id="IPR013128">
    <property type="entry name" value="Peptidase_C1A"/>
</dbReference>
<dbReference type="Gene3D" id="3.90.70.10">
    <property type="entry name" value="Cysteine proteinases"/>
    <property type="match status" value="1"/>
</dbReference>
<accession>A0A3G4ZML7</accession>
<evidence type="ECO:0000313" key="4">
    <source>
        <dbReference type="EMBL" id="AYV76090.1"/>
    </source>
</evidence>
<dbReference type="Pfam" id="PF00112">
    <property type="entry name" value="Peptidase_C1"/>
    <property type="match status" value="1"/>
</dbReference>
<evidence type="ECO:0000256" key="2">
    <source>
        <dbReference type="ARBA" id="ARBA00023145"/>
    </source>
</evidence>
<proteinExistence type="inferred from homology"/>
<protein>
    <submittedName>
        <fullName evidence="4">Cathepsin</fullName>
    </submittedName>
</protein>
<dbReference type="CDD" id="cd02248">
    <property type="entry name" value="Peptidase_C1A"/>
    <property type="match status" value="1"/>
</dbReference>
<dbReference type="EMBL" id="MK071982">
    <property type="protein sequence ID" value="AYV76090.1"/>
    <property type="molecule type" value="Genomic_DNA"/>
</dbReference>
<dbReference type="PANTHER" id="PTHR12411">
    <property type="entry name" value="CYSTEINE PROTEASE FAMILY C1-RELATED"/>
    <property type="match status" value="1"/>
</dbReference>